<dbReference type="KEGG" id="psco:LY89DRAFT_676540"/>
<dbReference type="Proteomes" id="UP000070700">
    <property type="component" value="Unassembled WGS sequence"/>
</dbReference>
<accession>A0A132B9U4</accession>
<gene>
    <name evidence="2" type="ORF">LY89DRAFT_676540</name>
</gene>
<evidence type="ECO:0000256" key="1">
    <source>
        <dbReference type="SAM" id="MobiDB-lite"/>
    </source>
</evidence>
<evidence type="ECO:0000313" key="2">
    <source>
        <dbReference type="EMBL" id="KUJ09180.1"/>
    </source>
</evidence>
<proteinExistence type="predicted"/>
<dbReference type="InParanoid" id="A0A132B9U4"/>
<feature type="compositionally biased region" description="Basic and acidic residues" evidence="1">
    <location>
        <begin position="64"/>
        <end position="79"/>
    </location>
</feature>
<evidence type="ECO:0000313" key="3">
    <source>
        <dbReference type="Proteomes" id="UP000070700"/>
    </source>
</evidence>
<sequence>MSLAGTAASWSQTLNPRHGDAGEKNALPPDPVRAQSKLAAVNGPNDEYGRTWGVEGATGVGHWLQDRRSPAAAPWEKERAHPRKPKSPAHPSLPSAPVDLDQPSASLGFPPSS</sequence>
<feature type="region of interest" description="Disordered" evidence="1">
    <location>
        <begin position="1"/>
        <end position="113"/>
    </location>
</feature>
<protein>
    <submittedName>
        <fullName evidence="2">Uncharacterized protein</fullName>
    </submittedName>
</protein>
<dbReference type="EMBL" id="KQ947433">
    <property type="protein sequence ID" value="KUJ09180.1"/>
    <property type="molecule type" value="Genomic_DNA"/>
</dbReference>
<name>A0A132B9U4_MOLSC</name>
<dbReference type="AlphaFoldDB" id="A0A132B9U4"/>
<keyword evidence="3" id="KW-1185">Reference proteome</keyword>
<dbReference type="GeneID" id="28823324"/>
<reference evidence="2 3" key="1">
    <citation type="submission" date="2015-10" db="EMBL/GenBank/DDBJ databases">
        <title>Full genome of DAOMC 229536 Phialocephala scopiformis, a fungal endophyte of spruce producing the potent anti-insectan compound rugulosin.</title>
        <authorList>
            <consortium name="DOE Joint Genome Institute"/>
            <person name="Walker A.K."/>
            <person name="Frasz S.L."/>
            <person name="Seifert K.A."/>
            <person name="Miller J.D."/>
            <person name="Mondo S.J."/>
            <person name="Labutti K."/>
            <person name="Lipzen A."/>
            <person name="Dockter R."/>
            <person name="Kennedy M."/>
            <person name="Grigoriev I.V."/>
            <person name="Spatafora J.W."/>
        </authorList>
    </citation>
    <scope>NUCLEOTIDE SEQUENCE [LARGE SCALE GENOMIC DNA]</scope>
    <source>
        <strain evidence="2 3">CBS 120377</strain>
    </source>
</reference>
<organism evidence="2 3">
    <name type="scientific">Mollisia scopiformis</name>
    <name type="common">Conifer needle endophyte fungus</name>
    <name type="synonym">Phialocephala scopiformis</name>
    <dbReference type="NCBI Taxonomy" id="149040"/>
    <lineage>
        <taxon>Eukaryota</taxon>
        <taxon>Fungi</taxon>
        <taxon>Dikarya</taxon>
        <taxon>Ascomycota</taxon>
        <taxon>Pezizomycotina</taxon>
        <taxon>Leotiomycetes</taxon>
        <taxon>Helotiales</taxon>
        <taxon>Mollisiaceae</taxon>
        <taxon>Mollisia</taxon>
    </lineage>
</organism>
<dbReference type="RefSeq" id="XP_018063535.1">
    <property type="nucleotide sequence ID" value="XM_018213598.1"/>
</dbReference>